<comment type="caution">
    <text evidence="11">Lacks conserved residue(s) required for the propagation of feature annotation.</text>
</comment>
<keyword evidence="8 11" id="KW-0256">Endoplasmic reticulum</keyword>
<dbReference type="GO" id="GO:0004376">
    <property type="term" value="F:GPI mannosyltransferase activity"/>
    <property type="evidence" value="ECO:0007669"/>
    <property type="project" value="InterPro"/>
</dbReference>
<name>A0A2R5G7D0_9STRA</name>
<evidence type="ECO:0000256" key="8">
    <source>
        <dbReference type="ARBA" id="ARBA00022824"/>
    </source>
</evidence>
<dbReference type="OrthoDB" id="1741594at2759"/>
<dbReference type="Proteomes" id="UP000241890">
    <property type="component" value="Unassembled WGS sequence"/>
</dbReference>
<dbReference type="PANTHER" id="PTHR12886:SF0">
    <property type="entry name" value="GPI MANNOSYLTRANSFERASE 1"/>
    <property type="match status" value="1"/>
</dbReference>
<evidence type="ECO:0000256" key="7">
    <source>
        <dbReference type="ARBA" id="ARBA00022692"/>
    </source>
</evidence>
<comment type="caution">
    <text evidence="12">The sequence shown here is derived from an EMBL/GenBank/DDBJ whole genome shotgun (WGS) entry which is preliminary data.</text>
</comment>
<dbReference type="AlphaFoldDB" id="A0A2R5G7D0"/>
<dbReference type="EMBL" id="BEYU01000026">
    <property type="protein sequence ID" value="GBG26966.1"/>
    <property type="molecule type" value="Genomic_DNA"/>
</dbReference>
<comment type="pathway">
    <text evidence="2 11">Glycolipid biosynthesis; glycosylphosphatidylinositol-anchor biosynthesis.</text>
</comment>
<gene>
    <name evidence="12" type="ORF">FCC1311_031892</name>
</gene>
<keyword evidence="5 11" id="KW-0328">Glycosyltransferase</keyword>
<evidence type="ECO:0000256" key="9">
    <source>
        <dbReference type="ARBA" id="ARBA00022989"/>
    </source>
</evidence>
<dbReference type="GO" id="GO:0051751">
    <property type="term" value="F:alpha-1,4-mannosyltransferase activity"/>
    <property type="evidence" value="ECO:0007669"/>
    <property type="project" value="InterPro"/>
</dbReference>
<proteinExistence type="inferred from homology"/>
<keyword evidence="4 11" id="KW-0337">GPI-anchor biosynthesis</keyword>
<organism evidence="12 13">
    <name type="scientific">Hondaea fermentalgiana</name>
    <dbReference type="NCBI Taxonomy" id="2315210"/>
    <lineage>
        <taxon>Eukaryota</taxon>
        <taxon>Sar</taxon>
        <taxon>Stramenopiles</taxon>
        <taxon>Bigyra</taxon>
        <taxon>Labyrinthulomycetes</taxon>
        <taxon>Thraustochytrida</taxon>
        <taxon>Thraustochytriidae</taxon>
        <taxon>Hondaea</taxon>
    </lineage>
</organism>
<dbReference type="EC" id="2.4.1.-" evidence="11"/>
<protein>
    <recommendedName>
        <fullName evidence="11">GPI mannosyltransferase 1</fullName>
        <ecNumber evidence="11">2.4.1.-</ecNumber>
    </recommendedName>
    <alternativeName>
        <fullName evidence="11">GPI mannosyltransferase I</fullName>
    </alternativeName>
</protein>
<evidence type="ECO:0000256" key="10">
    <source>
        <dbReference type="ARBA" id="ARBA00023136"/>
    </source>
</evidence>
<feature type="transmembrane region" description="Helical" evidence="11">
    <location>
        <begin position="331"/>
        <end position="356"/>
    </location>
</feature>
<sequence length="394" mass="43737">MGAVQERWATVATTRWAAVLGTALALRLALIAYADWHDEHVVVKYTDVDYHVFTDAAAAVAKGDSPFARRTYRYTPLLAWALVPNVLGFRAFGKVLFALCDLGVGQTLVQILCRQKLPAATAKAWACLWLFHPYSVNISTRGNADAVVCLLVLRAGLGALEDRWVQAALFYGLAVHVRIFPIVFAPAFLLCIGWQQPRKLFTFAFVSGGIFLALAAFFYALYGFTFAYETYLYHLVRTDNRHNFSVYFYSLYLQYGAPAGFVMGLAAFLPQLVAQGALVAALHRREDLIACMCLQTMAFVAFNKVCTAQYFTWYTALIPVPLSTLRAQGRLSLSVVVGAALVWLFAQGAWLAQAYLLEFKARNTFFRIWLAGIAFFVVNLGIIAALARALVRSK</sequence>
<comment type="similarity">
    <text evidence="3 11">Belongs to the PIGM family.</text>
</comment>
<dbReference type="FunCoup" id="A0A2R5G7D0">
    <property type="interactions" value="314"/>
</dbReference>
<keyword evidence="9 11" id="KW-1133">Transmembrane helix</keyword>
<feature type="transmembrane region" description="Helical" evidence="11">
    <location>
        <begin position="168"/>
        <end position="193"/>
    </location>
</feature>
<comment type="subcellular location">
    <subcellularLocation>
        <location evidence="1 11">Endoplasmic reticulum membrane</location>
        <topology evidence="1 11">Multi-pass membrane protein</topology>
    </subcellularLocation>
</comment>
<feature type="transmembrane region" description="Helical" evidence="11">
    <location>
        <begin position="368"/>
        <end position="391"/>
    </location>
</feature>
<dbReference type="UniPathway" id="UPA00196"/>
<comment type="function">
    <text evidence="11">Catalytic subunit of the glycosylphosphatidylinositol-mannosyltransferase I complex which catalyzes the transfer of the first mannose, via an alpha-1,4 bond from a dolichol-phosphate-mannose (Dol-P-Man) to the glucosaminyl acyl phosphatidylinositol (GlcN-(acyl)PI) intermediate to generate alpha-D-Man-(1-&gt;4)-alpha-D-GlcN-(1-&gt;6)-(1-radyl,2-acyl-sn-glycero-3-phospho)-2-acyl-inositol and participates in the sixth step of the glycosylphosphatidylinositol-anchor biosynthesis.</text>
</comment>
<keyword evidence="13" id="KW-1185">Reference proteome</keyword>
<dbReference type="InParanoid" id="A0A2R5G7D0"/>
<keyword evidence="10 11" id="KW-0472">Membrane</keyword>
<feature type="transmembrane region" description="Helical" evidence="11">
    <location>
        <begin position="77"/>
        <end position="99"/>
    </location>
</feature>
<feature type="transmembrane region" description="Helical" evidence="11">
    <location>
        <begin position="200"/>
        <end position="224"/>
    </location>
</feature>
<dbReference type="GO" id="GO:1990529">
    <property type="term" value="C:glycosylphosphatidylinositol-mannosyltransferase I complex"/>
    <property type="evidence" value="ECO:0007669"/>
    <property type="project" value="TreeGrafter"/>
</dbReference>
<evidence type="ECO:0000256" key="5">
    <source>
        <dbReference type="ARBA" id="ARBA00022676"/>
    </source>
</evidence>
<evidence type="ECO:0000256" key="2">
    <source>
        <dbReference type="ARBA" id="ARBA00004687"/>
    </source>
</evidence>
<evidence type="ECO:0000256" key="3">
    <source>
        <dbReference type="ARBA" id="ARBA00011071"/>
    </source>
</evidence>
<dbReference type="InterPro" id="IPR007704">
    <property type="entry name" value="PIG-M"/>
</dbReference>
<reference evidence="12 13" key="1">
    <citation type="submission" date="2017-12" db="EMBL/GenBank/DDBJ databases">
        <title>Sequencing, de novo assembly and annotation of complete genome of a new Thraustochytrid species, strain FCC1311.</title>
        <authorList>
            <person name="Sedici K."/>
            <person name="Godart F."/>
            <person name="Aiese Cigliano R."/>
            <person name="Sanseverino W."/>
            <person name="Barakat M."/>
            <person name="Ortet P."/>
            <person name="Marechal E."/>
            <person name="Cagnac O."/>
            <person name="Amato A."/>
        </authorList>
    </citation>
    <scope>NUCLEOTIDE SEQUENCE [LARGE SCALE GENOMIC DNA]</scope>
</reference>
<evidence type="ECO:0000256" key="11">
    <source>
        <dbReference type="RuleBase" id="RU365064"/>
    </source>
</evidence>
<keyword evidence="6 11" id="KW-0808">Transferase</keyword>
<dbReference type="GO" id="GO:0006506">
    <property type="term" value="P:GPI anchor biosynthetic process"/>
    <property type="evidence" value="ECO:0007669"/>
    <property type="project" value="UniProtKB-UniPathway"/>
</dbReference>
<dbReference type="Pfam" id="PF05007">
    <property type="entry name" value="Mannosyl_trans"/>
    <property type="match status" value="1"/>
</dbReference>
<evidence type="ECO:0000256" key="6">
    <source>
        <dbReference type="ARBA" id="ARBA00022679"/>
    </source>
</evidence>
<accession>A0A2R5G7D0</accession>
<dbReference type="PANTHER" id="PTHR12886">
    <property type="entry name" value="PIG-M MANNOSYLTRANSFERASE"/>
    <property type="match status" value="1"/>
</dbReference>
<evidence type="ECO:0000313" key="13">
    <source>
        <dbReference type="Proteomes" id="UP000241890"/>
    </source>
</evidence>
<evidence type="ECO:0000313" key="12">
    <source>
        <dbReference type="EMBL" id="GBG26966.1"/>
    </source>
</evidence>
<evidence type="ECO:0000256" key="4">
    <source>
        <dbReference type="ARBA" id="ARBA00022502"/>
    </source>
</evidence>
<evidence type="ECO:0000256" key="1">
    <source>
        <dbReference type="ARBA" id="ARBA00004477"/>
    </source>
</evidence>
<keyword evidence="7 11" id="KW-0812">Transmembrane</keyword>
<dbReference type="GO" id="GO:0005789">
    <property type="term" value="C:endoplasmic reticulum membrane"/>
    <property type="evidence" value="ECO:0007669"/>
    <property type="project" value="UniProtKB-SubCell"/>
</dbReference>